<dbReference type="AlphaFoldDB" id="A0AAV2LPS3"/>
<keyword evidence="9" id="KW-1185">Reference proteome</keyword>
<evidence type="ECO:0000259" key="7">
    <source>
        <dbReference type="Pfam" id="PF03151"/>
    </source>
</evidence>
<feature type="transmembrane region" description="Helical" evidence="6">
    <location>
        <begin position="35"/>
        <end position="52"/>
    </location>
</feature>
<reference evidence="8 9" key="1">
    <citation type="submission" date="2024-04" db="EMBL/GenBank/DDBJ databases">
        <authorList>
            <person name="Waldvogel A.-M."/>
            <person name="Schoenle A."/>
        </authorList>
    </citation>
    <scope>NUCLEOTIDE SEQUENCE [LARGE SCALE GENOMIC DNA]</scope>
</reference>
<feature type="domain" description="Sugar phosphate transporter" evidence="7">
    <location>
        <begin position="36"/>
        <end position="301"/>
    </location>
</feature>
<evidence type="ECO:0000256" key="5">
    <source>
        <dbReference type="SAM" id="MobiDB-lite"/>
    </source>
</evidence>
<name>A0AAV2LPS3_KNICA</name>
<evidence type="ECO:0000256" key="6">
    <source>
        <dbReference type="SAM" id="Phobius"/>
    </source>
</evidence>
<evidence type="ECO:0000313" key="8">
    <source>
        <dbReference type="EMBL" id="CAL1603175.1"/>
    </source>
</evidence>
<dbReference type="GO" id="GO:0016020">
    <property type="term" value="C:membrane"/>
    <property type="evidence" value="ECO:0007669"/>
    <property type="project" value="UniProtKB-SubCell"/>
</dbReference>
<feature type="region of interest" description="Disordered" evidence="5">
    <location>
        <begin position="333"/>
        <end position="361"/>
    </location>
</feature>
<feature type="transmembrane region" description="Helical" evidence="6">
    <location>
        <begin position="155"/>
        <end position="174"/>
    </location>
</feature>
<organism evidence="8 9">
    <name type="scientific">Knipowitschia caucasica</name>
    <name type="common">Caucasian dwarf goby</name>
    <name type="synonym">Pomatoschistus caucasicus</name>
    <dbReference type="NCBI Taxonomy" id="637954"/>
    <lineage>
        <taxon>Eukaryota</taxon>
        <taxon>Metazoa</taxon>
        <taxon>Chordata</taxon>
        <taxon>Craniata</taxon>
        <taxon>Vertebrata</taxon>
        <taxon>Euteleostomi</taxon>
        <taxon>Actinopterygii</taxon>
        <taxon>Neopterygii</taxon>
        <taxon>Teleostei</taxon>
        <taxon>Neoteleostei</taxon>
        <taxon>Acanthomorphata</taxon>
        <taxon>Gobiaria</taxon>
        <taxon>Gobiiformes</taxon>
        <taxon>Gobioidei</taxon>
        <taxon>Gobiidae</taxon>
        <taxon>Gobiinae</taxon>
        <taxon>Knipowitschia</taxon>
    </lineage>
</organism>
<keyword evidence="4 6" id="KW-0472">Membrane</keyword>
<feature type="transmembrane region" description="Helical" evidence="6">
    <location>
        <begin position="107"/>
        <end position="135"/>
    </location>
</feature>
<feature type="transmembrane region" description="Helical" evidence="6">
    <location>
        <begin position="186"/>
        <end position="205"/>
    </location>
</feature>
<dbReference type="InterPro" id="IPR004853">
    <property type="entry name" value="Sugar_P_trans_dom"/>
</dbReference>
<sequence>MQRPQLKRSGVLRMALSSDPSDPASDAFVVRAGRIFAVVALYWSVSITMVFLNNQLLDNRELDAPLFITFFQCAVTVTLCWSLSWLCPAVMQDFPTLRFDLKTSREVLPLSVVFISMITFNNLCLKYVGVAFYTVGRSLSTVFNVLLSYAILRQGTSVPALLSCAVILGGFWLGVDQEGLAGSLSWTGVAFGVLASAFVSLNAIYTKKVLPAVDGNIWKLSFYNNINACVLFLPFMVVFGELGRLASFSRLSDPSFWAMMMLGGVFGFAIGYVTGLQIKHTSPLTHNVSGTAKACAQTVIAVVHSASSRSALWWTSNLLVLGGSSAYTWVKSREMKKTPPKEEPQPDQEELLSGEKADMQV</sequence>
<evidence type="ECO:0000256" key="2">
    <source>
        <dbReference type="ARBA" id="ARBA00022692"/>
    </source>
</evidence>
<evidence type="ECO:0000256" key="1">
    <source>
        <dbReference type="ARBA" id="ARBA00004141"/>
    </source>
</evidence>
<feature type="transmembrane region" description="Helical" evidence="6">
    <location>
        <begin position="225"/>
        <end position="243"/>
    </location>
</feature>
<dbReference type="EMBL" id="OZ035826">
    <property type="protein sequence ID" value="CAL1603175.1"/>
    <property type="molecule type" value="Genomic_DNA"/>
</dbReference>
<feature type="compositionally biased region" description="Basic and acidic residues" evidence="5">
    <location>
        <begin position="333"/>
        <end position="344"/>
    </location>
</feature>
<feature type="transmembrane region" description="Helical" evidence="6">
    <location>
        <begin position="64"/>
        <end position="86"/>
    </location>
</feature>
<gene>
    <name evidence="8" type="ORF">KC01_LOCUS30891</name>
</gene>
<evidence type="ECO:0000256" key="4">
    <source>
        <dbReference type="ARBA" id="ARBA00023136"/>
    </source>
</evidence>
<evidence type="ECO:0000256" key="3">
    <source>
        <dbReference type="ARBA" id="ARBA00022989"/>
    </source>
</evidence>
<proteinExistence type="predicted"/>
<accession>A0AAV2LPS3</accession>
<dbReference type="Pfam" id="PF03151">
    <property type="entry name" value="TPT"/>
    <property type="match status" value="1"/>
</dbReference>
<dbReference type="InterPro" id="IPR050186">
    <property type="entry name" value="TPT_transporter"/>
</dbReference>
<evidence type="ECO:0000313" key="9">
    <source>
        <dbReference type="Proteomes" id="UP001497482"/>
    </source>
</evidence>
<keyword evidence="2 6" id="KW-0812">Transmembrane</keyword>
<feature type="transmembrane region" description="Helical" evidence="6">
    <location>
        <begin position="255"/>
        <end position="274"/>
    </location>
</feature>
<protein>
    <recommendedName>
        <fullName evidence="7">Sugar phosphate transporter domain-containing protein</fullName>
    </recommendedName>
</protein>
<dbReference type="Proteomes" id="UP001497482">
    <property type="component" value="Chromosome 4"/>
</dbReference>
<comment type="subcellular location">
    <subcellularLocation>
        <location evidence="1">Membrane</location>
        <topology evidence="1">Multi-pass membrane protein</topology>
    </subcellularLocation>
</comment>
<dbReference type="PANTHER" id="PTHR11132">
    <property type="entry name" value="SOLUTE CARRIER FAMILY 35"/>
    <property type="match status" value="1"/>
</dbReference>
<keyword evidence="3 6" id="KW-1133">Transmembrane helix</keyword>